<dbReference type="Proteomes" id="UP000663825">
    <property type="component" value="Unassembled WGS sequence"/>
</dbReference>
<reference evidence="3" key="1">
    <citation type="submission" date="2021-02" db="EMBL/GenBank/DDBJ databases">
        <authorList>
            <person name="Nowell W R."/>
        </authorList>
    </citation>
    <scope>NUCLEOTIDE SEQUENCE</scope>
</reference>
<protein>
    <recommendedName>
        <fullName evidence="5">Fibronectin type-III domain-containing protein</fullName>
    </recommendedName>
</protein>
<feature type="compositionally biased region" description="Low complexity" evidence="1">
    <location>
        <begin position="490"/>
        <end position="512"/>
    </location>
</feature>
<feature type="compositionally biased region" description="Low complexity" evidence="1">
    <location>
        <begin position="556"/>
        <end position="578"/>
    </location>
</feature>
<feature type="compositionally biased region" description="Basic residues" evidence="1">
    <location>
        <begin position="513"/>
        <end position="555"/>
    </location>
</feature>
<evidence type="ECO:0008006" key="5">
    <source>
        <dbReference type="Google" id="ProtNLM"/>
    </source>
</evidence>
<evidence type="ECO:0000313" key="4">
    <source>
        <dbReference type="Proteomes" id="UP000663825"/>
    </source>
</evidence>
<sequence>MIIGLFHFLLCCFDVDGIHFNGGTITWKPVYPFVNSSSVLITIIQSYSWTYPTILCANNVPITTPGRSGANTNLICVSSCGTDGGYSTKPVNILTDCVSTSLSLGMMSSSRSVNISLTAGTHFYLAFQGSAWTALEDPPVSGLYWSIVTFIDLRFRSDGFINTPPEATVVSPQYAIVNQTTQIKIPVSDVNPGDDVRCRWSMKIPGQRKRRLAHEYERSYNDFTTNNYRKLTTSGETAHIRNKRKPGGGPGKPTPNPCTTKLCSTSCKGTCLCTCPSCSGTTCAGVTCNQPPKSSCPKGTTTTETPGTIPITSSYPSVQAIDECGGICYPSSVPTGTTLSNCTLSFTGLVPDTWYAVSIQVEDFVNSTSTTPMSSVPVQFLIYVMPQPSCTIAPIIIPLTGCLEVKVGVTNTFNITVANQCDPDIADISDLIVSNGITGMEAGNLTYSPTNDSFVYVIFTWTPQLTPPPPLLALARQHQRPLPPLQLPQLQQQPQRQLQLPRHQQRPQIQLRRQQRPQQRRQPRLQQRRQLPRRRRQQPRLQLRQRQRPRRHQRPQRQQQRQPRPQLRQRPQAQHQQQVLPLRRELFVLSIWKKDKMSLNCEYGKSKTFEWFDVWTWVLRFDSDFKFDNN</sequence>
<feature type="region of interest" description="Disordered" evidence="1">
    <location>
        <begin position="235"/>
        <end position="256"/>
    </location>
</feature>
<dbReference type="AlphaFoldDB" id="A0A817WB02"/>
<feature type="signal peptide" evidence="2">
    <location>
        <begin position="1"/>
        <end position="17"/>
    </location>
</feature>
<name>A0A817WB02_9BILA</name>
<accession>A0A817WB02</accession>
<gene>
    <name evidence="3" type="ORF">TIS948_LOCUS23496</name>
</gene>
<feature type="chain" id="PRO_5032518728" description="Fibronectin type-III domain-containing protein" evidence="2">
    <location>
        <begin position="18"/>
        <end position="630"/>
    </location>
</feature>
<organism evidence="3 4">
    <name type="scientific">Rotaria socialis</name>
    <dbReference type="NCBI Taxonomy" id="392032"/>
    <lineage>
        <taxon>Eukaryota</taxon>
        <taxon>Metazoa</taxon>
        <taxon>Spiralia</taxon>
        <taxon>Gnathifera</taxon>
        <taxon>Rotifera</taxon>
        <taxon>Eurotatoria</taxon>
        <taxon>Bdelloidea</taxon>
        <taxon>Philodinida</taxon>
        <taxon>Philodinidae</taxon>
        <taxon>Rotaria</taxon>
    </lineage>
</organism>
<evidence type="ECO:0000313" key="3">
    <source>
        <dbReference type="EMBL" id="CAF3353457.1"/>
    </source>
</evidence>
<comment type="caution">
    <text evidence="3">The sequence shown here is derived from an EMBL/GenBank/DDBJ whole genome shotgun (WGS) entry which is preliminary data.</text>
</comment>
<dbReference type="EMBL" id="CAJNXB010004070">
    <property type="protein sequence ID" value="CAF3353457.1"/>
    <property type="molecule type" value="Genomic_DNA"/>
</dbReference>
<evidence type="ECO:0000256" key="2">
    <source>
        <dbReference type="SAM" id="SignalP"/>
    </source>
</evidence>
<feature type="region of interest" description="Disordered" evidence="1">
    <location>
        <begin position="490"/>
        <end position="578"/>
    </location>
</feature>
<evidence type="ECO:0000256" key="1">
    <source>
        <dbReference type="SAM" id="MobiDB-lite"/>
    </source>
</evidence>
<dbReference type="OrthoDB" id="10044282at2759"/>
<keyword evidence="2" id="KW-0732">Signal</keyword>
<proteinExistence type="predicted"/>